<keyword evidence="3 11" id="KW-0812">Transmembrane</keyword>
<dbReference type="PANTHER" id="PTHR24248:SF125">
    <property type="entry name" value="DOPAMINE D2-LIKE RECEPTOR"/>
    <property type="match status" value="1"/>
</dbReference>
<evidence type="ECO:0000256" key="1">
    <source>
        <dbReference type="ARBA" id="ARBA00004651"/>
    </source>
</evidence>
<feature type="domain" description="G-protein coupled receptors family 1 profile" evidence="12">
    <location>
        <begin position="76"/>
        <end position="414"/>
    </location>
</feature>
<feature type="transmembrane region" description="Helical" evidence="11">
    <location>
        <begin position="355"/>
        <end position="376"/>
    </location>
</feature>
<dbReference type="Proteomes" id="UP001283361">
    <property type="component" value="Unassembled WGS sequence"/>
</dbReference>
<feature type="transmembrane region" description="Helical" evidence="11">
    <location>
        <begin position="95"/>
        <end position="120"/>
    </location>
</feature>
<feature type="transmembrane region" description="Helical" evidence="11">
    <location>
        <begin position="223"/>
        <end position="245"/>
    </location>
</feature>
<sequence length="570" mass="62942">MASEPPKPSQYNIMTSPSPLSDSNSPQVSQMKESNHSSLHNRSESFPDEFHPSSYERGFITSANVGILLCSLGILFNGTLFTVLCRSKTLRLHYLYLQISSIALADLSFIVMVDSFTIYFEMQPWRLGAQFCKTWMILDVALPAVSLVALLLLNMDRVLFTYMNKLYYCLMRRPVSRMAVILSPWLVSGTVVCSLWLGFPEVEPQEGLCVYGITEEANSACSWLMVFLPSLLIFVLIIFIFIAFIGEMPPGTNSASEMTIPNQESGRACQARLALQTENITLRQTNSIMSIPKNSVVYTKRGRSEAPDEGPSGSAEVVLMAVASQDQPDLQRSRLSARTGATLASSCSARTHRRFIAALLAVDFFSLAITLPYSAYSLVNPVCTDAQSCASLRYLFQTLSWMRSSAACVRPLLFILLTDIWSSTKHGFTRCYRRQPVEYSGRDSVGQLPVNMIQHIQLHEQPQTNGYQGNRRRVDTEGATNSTKHFDGYENAAQVKPGVSADDSGECAGYTSRETSVTMTNCLSTTPPSSPSTQRGGGCNFVRDTNLSTNQEDKIPKMFALQNGTAATAL</sequence>
<evidence type="ECO:0000256" key="11">
    <source>
        <dbReference type="SAM" id="Phobius"/>
    </source>
</evidence>
<dbReference type="InterPro" id="IPR000276">
    <property type="entry name" value="GPCR_Rhodpsn"/>
</dbReference>
<dbReference type="Gene3D" id="1.20.1070.10">
    <property type="entry name" value="Rhodopsin 7-helix transmembrane proteins"/>
    <property type="match status" value="1"/>
</dbReference>
<feature type="region of interest" description="Disordered" evidence="10">
    <location>
        <begin position="1"/>
        <end position="49"/>
    </location>
</feature>
<evidence type="ECO:0000313" key="13">
    <source>
        <dbReference type="EMBL" id="KAK3784891.1"/>
    </source>
</evidence>
<organism evidence="13 14">
    <name type="scientific">Elysia crispata</name>
    <name type="common">lettuce slug</name>
    <dbReference type="NCBI Taxonomy" id="231223"/>
    <lineage>
        <taxon>Eukaryota</taxon>
        <taxon>Metazoa</taxon>
        <taxon>Spiralia</taxon>
        <taxon>Lophotrochozoa</taxon>
        <taxon>Mollusca</taxon>
        <taxon>Gastropoda</taxon>
        <taxon>Heterobranchia</taxon>
        <taxon>Euthyneura</taxon>
        <taxon>Panpulmonata</taxon>
        <taxon>Sacoglossa</taxon>
        <taxon>Placobranchoidea</taxon>
        <taxon>Plakobranchidae</taxon>
        <taxon>Elysia</taxon>
    </lineage>
</organism>
<evidence type="ECO:0000256" key="6">
    <source>
        <dbReference type="ARBA" id="ARBA00023136"/>
    </source>
</evidence>
<keyword evidence="2" id="KW-1003">Cell membrane</keyword>
<feature type="compositionally biased region" description="Low complexity" evidence="10">
    <location>
        <begin position="524"/>
        <end position="533"/>
    </location>
</feature>
<dbReference type="InterPro" id="IPR017452">
    <property type="entry name" value="GPCR_Rhodpsn_7TM"/>
</dbReference>
<keyword evidence="6 11" id="KW-0472">Membrane</keyword>
<evidence type="ECO:0000259" key="12">
    <source>
        <dbReference type="PROSITE" id="PS50262"/>
    </source>
</evidence>
<evidence type="ECO:0000256" key="7">
    <source>
        <dbReference type="ARBA" id="ARBA00023157"/>
    </source>
</evidence>
<evidence type="ECO:0000256" key="10">
    <source>
        <dbReference type="SAM" id="MobiDB-lite"/>
    </source>
</evidence>
<feature type="transmembrane region" description="Helical" evidence="11">
    <location>
        <begin position="59"/>
        <end position="83"/>
    </location>
</feature>
<dbReference type="GO" id="GO:0045202">
    <property type="term" value="C:synapse"/>
    <property type="evidence" value="ECO:0007669"/>
    <property type="project" value="GOC"/>
</dbReference>
<feature type="transmembrane region" description="Helical" evidence="11">
    <location>
        <begin position="135"/>
        <end position="154"/>
    </location>
</feature>
<feature type="compositionally biased region" description="Polar residues" evidence="10">
    <location>
        <begin position="9"/>
        <end position="40"/>
    </location>
</feature>
<comment type="subcellular location">
    <subcellularLocation>
        <location evidence="1">Cell membrane</location>
        <topology evidence="1">Multi-pass membrane protein</topology>
    </subcellularLocation>
</comment>
<keyword evidence="5" id="KW-0297">G-protein coupled receptor</keyword>
<keyword evidence="8" id="KW-0675">Receptor</keyword>
<evidence type="ECO:0000313" key="14">
    <source>
        <dbReference type="Proteomes" id="UP001283361"/>
    </source>
</evidence>
<evidence type="ECO:0000256" key="5">
    <source>
        <dbReference type="ARBA" id="ARBA00023040"/>
    </source>
</evidence>
<feature type="region of interest" description="Disordered" evidence="10">
    <location>
        <begin position="462"/>
        <end position="485"/>
    </location>
</feature>
<protein>
    <recommendedName>
        <fullName evidence="12">G-protein coupled receptors family 1 profile domain-containing protein</fullName>
    </recommendedName>
</protein>
<keyword evidence="4 11" id="KW-1133">Transmembrane helix</keyword>
<dbReference type="GO" id="GO:0001591">
    <property type="term" value="F:dopamine neurotransmitter receptor activity, coupled via Gi/Go"/>
    <property type="evidence" value="ECO:0007669"/>
    <property type="project" value="TreeGrafter"/>
</dbReference>
<evidence type="ECO:0000256" key="3">
    <source>
        <dbReference type="ARBA" id="ARBA00022692"/>
    </source>
</evidence>
<evidence type="ECO:0000256" key="8">
    <source>
        <dbReference type="ARBA" id="ARBA00023170"/>
    </source>
</evidence>
<dbReference type="GO" id="GO:0004930">
    <property type="term" value="F:G protein-coupled receptor activity"/>
    <property type="evidence" value="ECO:0007669"/>
    <property type="project" value="UniProtKB-KW"/>
</dbReference>
<keyword evidence="14" id="KW-1185">Reference proteome</keyword>
<gene>
    <name evidence="13" type="ORF">RRG08_056846</name>
</gene>
<proteinExistence type="predicted"/>
<dbReference type="EMBL" id="JAWDGP010002185">
    <property type="protein sequence ID" value="KAK3784891.1"/>
    <property type="molecule type" value="Genomic_DNA"/>
</dbReference>
<dbReference type="AlphaFoldDB" id="A0AAE1DVT1"/>
<dbReference type="GO" id="GO:0005886">
    <property type="term" value="C:plasma membrane"/>
    <property type="evidence" value="ECO:0007669"/>
    <property type="project" value="UniProtKB-SubCell"/>
</dbReference>
<feature type="region of interest" description="Disordered" evidence="10">
    <location>
        <begin position="520"/>
        <end position="539"/>
    </location>
</feature>
<dbReference type="SUPFAM" id="SSF81321">
    <property type="entry name" value="Family A G protein-coupled receptor-like"/>
    <property type="match status" value="1"/>
</dbReference>
<feature type="transmembrane region" description="Helical" evidence="11">
    <location>
        <begin position="175"/>
        <end position="197"/>
    </location>
</feature>
<keyword evidence="9" id="KW-0807">Transducer</keyword>
<dbReference type="Pfam" id="PF00001">
    <property type="entry name" value="7tm_1"/>
    <property type="match status" value="1"/>
</dbReference>
<dbReference type="PROSITE" id="PS50262">
    <property type="entry name" value="G_PROTEIN_RECEP_F1_2"/>
    <property type="match status" value="1"/>
</dbReference>
<evidence type="ECO:0000256" key="9">
    <source>
        <dbReference type="ARBA" id="ARBA00023224"/>
    </source>
</evidence>
<keyword evidence="7" id="KW-1015">Disulfide bond</keyword>
<comment type="caution">
    <text evidence="13">The sequence shown here is derived from an EMBL/GenBank/DDBJ whole genome shotgun (WGS) entry which is preliminary data.</text>
</comment>
<evidence type="ECO:0000256" key="4">
    <source>
        <dbReference type="ARBA" id="ARBA00022989"/>
    </source>
</evidence>
<name>A0AAE1DVT1_9GAST</name>
<reference evidence="13" key="1">
    <citation type="journal article" date="2023" name="G3 (Bethesda)">
        <title>A reference genome for the long-term kleptoplast-retaining sea slug Elysia crispata morphotype clarki.</title>
        <authorList>
            <person name="Eastman K.E."/>
            <person name="Pendleton A.L."/>
            <person name="Shaikh M.A."/>
            <person name="Suttiyut T."/>
            <person name="Ogas R."/>
            <person name="Tomko P."/>
            <person name="Gavelis G."/>
            <person name="Widhalm J.R."/>
            <person name="Wisecaver J.H."/>
        </authorList>
    </citation>
    <scope>NUCLEOTIDE SEQUENCE</scope>
    <source>
        <strain evidence="13">ECLA1</strain>
    </source>
</reference>
<evidence type="ECO:0000256" key="2">
    <source>
        <dbReference type="ARBA" id="ARBA00022475"/>
    </source>
</evidence>
<dbReference type="PANTHER" id="PTHR24248">
    <property type="entry name" value="ADRENERGIC RECEPTOR-RELATED G-PROTEIN COUPLED RECEPTOR"/>
    <property type="match status" value="1"/>
</dbReference>
<accession>A0AAE1DVT1</accession>